<dbReference type="InterPro" id="IPR036135">
    <property type="entry name" value="MoeA_linker/N_sf"/>
</dbReference>
<organism evidence="9 10">
    <name type="scientific">Actinophytocola gossypii</name>
    <dbReference type="NCBI Taxonomy" id="2812003"/>
    <lineage>
        <taxon>Bacteria</taxon>
        <taxon>Bacillati</taxon>
        <taxon>Actinomycetota</taxon>
        <taxon>Actinomycetes</taxon>
        <taxon>Pseudonocardiales</taxon>
        <taxon>Pseudonocardiaceae</taxon>
    </lineage>
</organism>
<comment type="catalytic activity">
    <reaction evidence="6">
        <text>adenylyl-molybdopterin + molybdate = Mo-molybdopterin + AMP + H(+)</text>
        <dbReference type="Rhea" id="RHEA:35047"/>
        <dbReference type="ChEBI" id="CHEBI:15378"/>
        <dbReference type="ChEBI" id="CHEBI:36264"/>
        <dbReference type="ChEBI" id="CHEBI:62727"/>
        <dbReference type="ChEBI" id="CHEBI:71302"/>
        <dbReference type="ChEBI" id="CHEBI:456215"/>
        <dbReference type="EC" id="2.10.1.1"/>
    </reaction>
</comment>
<evidence type="ECO:0000256" key="3">
    <source>
        <dbReference type="ARBA" id="ARBA00010763"/>
    </source>
</evidence>
<dbReference type="EMBL" id="JAFFZE010000006">
    <property type="protein sequence ID" value="MCT2582963.1"/>
    <property type="molecule type" value="Genomic_DNA"/>
</dbReference>
<proteinExistence type="inferred from homology"/>
<dbReference type="Pfam" id="PF03453">
    <property type="entry name" value="MoeA_N"/>
    <property type="match status" value="1"/>
</dbReference>
<dbReference type="InterPro" id="IPR036425">
    <property type="entry name" value="MoaB/Mog-like_dom_sf"/>
</dbReference>
<keyword evidence="4 7" id="KW-0500">Molybdenum</keyword>
<comment type="similarity">
    <text evidence="3 7">Belongs to the MoeA family.</text>
</comment>
<keyword evidence="7" id="KW-0479">Metal-binding</keyword>
<evidence type="ECO:0000313" key="10">
    <source>
        <dbReference type="Proteomes" id="UP001156441"/>
    </source>
</evidence>
<dbReference type="InterPro" id="IPR036688">
    <property type="entry name" value="MoeA_C_domain_IV_sf"/>
</dbReference>
<evidence type="ECO:0000256" key="2">
    <source>
        <dbReference type="ARBA" id="ARBA00005046"/>
    </source>
</evidence>
<dbReference type="Gene3D" id="3.40.980.10">
    <property type="entry name" value="MoaB/Mog-like domain"/>
    <property type="match status" value="1"/>
</dbReference>
<protein>
    <recommendedName>
        <fullName evidence="7">Molybdopterin molybdenumtransferase</fullName>
        <ecNumber evidence="7">2.10.1.1</ecNumber>
    </recommendedName>
</protein>
<evidence type="ECO:0000256" key="5">
    <source>
        <dbReference type="ARBA" id="ARBA00023150"/>
    </source>
</evidence>
<comment type="caution">
    <text evidence="9">The sequence shown here is derived from an EMBL/GenBank/DDBJ whole genome shotgun (WGS) entry which is preliminary data.</text>
</comment>
<dbReference type="Gene3D" id="3.90.105.10">
    <property type="entry name" value="Molybdopterin biosynthesis moea protein, domain 2"/>
    <property type="match status" value="1"/>
</dbReference>
<keyword evidence="5 7" id="KW-0501">Molybdenum cofactor biosynthesis</keyword>
<evidence type="ECO:0000313" key="9">
    <source>
        <dbReference type="EMBL" id="MCT2582963.1"/>
    </source>
</evidence>
<dbReference type="PANTHER" id="PTHR10192:SF5">
    <property type="entry name" value="GEPHYRIN"/>
    <property type="match status" value="1"/>
</dbReference>
<keyword evidence="7" id="KW-0460">Magnesium</keyword>
<dbReference type="RefSeq" id="WP_260190299.1">
    <property type="nucleotide sequence ID" value="NZ_JAFFZE010000006.1"/>
</dbReference>
<comment type="cofactor">
    <cofactor evidence="7">
        <name>Mg(2+)</name>
        <dbReference type="ChEBI" id="CHEBI:18420"/>
    </cofactor>
</comment>
<keyword evidence="10" id="KW-1185">Reference proteome</keyword>
<dbReference type="SUPFAM" id="SSF63882">
    <property type="entry name" value="MoeA N-terminal region -like"/>
    <property type="match status" value="1"/>
</dbReference>
<evidence type="ECO:0000256" key="1">
    <source>
        <dbReference type="ARBA" id="ARBA00002901"/>
    </source>
</evidence>
<dbReference type="SMART" id="SM00852">
    <property type="entry name" value="MoCF_biosynth"/>
    <property type="match status" value="1"/>
</dbReference>
<dbReference type="NCBIfam" id="NF045515">
    <property type="entry name" value="Glp_gephyrin"/>
    <property type="match status" value="1"/>
</dbReference>
<name>A0ABT2J596_9PSEU</name>
<accession>A0ABT2J596</accession>
<dbReference type="InterPro" id="IPR001453">
    <property type="entry name" value="MoaB/Mog_dom"/>
</dbReference>
<dbReference type="InterPro" id="IPR038987">
    <property type="entry name" value="MoeA-like"/>
</dbReference>
<evidence type="ECO:0000259" key="8">
    <source>
        <dbReference type="SMART" id="SM00852"/>
    </source>
</evidence>
<dbReference type="Pfam" id="PF00994">
    <property type="entry name" value="MoCF_biosynth"/>
    <property type="match status" value="1"/>
</dbReference>
<evidence type="ECO:0000256" key="7">
    <source>
        <dbReference type="RuleBase" id="RU365090"/>
    </source>
</evidence>
<gene>
    <name evidence="9" type="ORF">JT362_07515</name>
</gene>
<reference evidence="9 10" key="1">
    <citation type="submission" date="2021-02" db="EMBL/GenBank/DDBJ databases">
        <title>Actinophytocola xerophila sp. nov., isolated from soil of cotton cropping field.</title>
        <authorList>
            <person name="Huang R."/>
            <person name="Chen X."/>
            <person name="Ge X."/>
            <person name="Liu W."/>
        </authorList>
    </citation>
    <scope>NUCLEOTIDE SEQUENCE [LARGE SCALE GENOMIC DNA]</scope>
    <source>
        <strain evidence="9 10">S1-96</strain>
    </source>
</reference>
<evidence type="ECO:0000256" key="6">
    <source>
        <dbReference type="ARBA" id="ARBA00047317"/>
    </source>
</evidence>
<dbReference type="EC" id="2.10.1.1" evidence="7"/>
<dbReference type="Gene3D" id="2.170.190.11">
    <property type="entry name" value="Molybdopterin biosynthesis moea protein, domain 3"/>
    <property type="match status" value="1"/>
</dbReference>
<evidence type="ECO:0000256" key="4">
    <source>
        <dbReference type="ARBA" id="ARBA00022505"/>
    </source>
</evidence>
<dbReference type="Proteomes" id="UP001156441">
    <property type="component" value="Unassembled WGS sequence"/>
</dbReference>
<sequence>MRSVDEQLGRALAAAVRPAPVRVAISEAQGLLCAEEVVAEHALPGFDQAAVDGYAVRSVDVQAAGTEPVLLPVVGEIPAGSRQPRRLQPGQAVRVDTGAPLPTLADAVVPIGYTDGHQARVTVNQPVPSAAFVRRTGEDVQTGDVAVRRGAPIGAAQVGLLAAVGKSKVLVYPRPRVSIISLGDELIDVDRTPGQGQVYDVNSYSLAAAARDAGAEVNRVGIVSSDSRRLRETVEGRLLLSEIVVIAGGVGGELAEEIRSALSDLGDIDMTRVAMHPGSVQGFGRLGPDAVPTFLLPSNPMSALVVFEVMVRPLIRAAQGKRNPHRRQITARLLSPIASVKGRRGFLRGQLLRDESNGEYLAQPLGMSGSHLLASLAEANCLILVDDETTEIVLGEEVQVSFLAQRG</sequence>
<feature type="domain" description="MoaB/Mog" evidence="8">
    <location>
        <begin position="178"/>
        <end position="317"/>
    </location>
</feature>
<dbReference type="InterPro" id="IPR005110">
    <property type="entry name" value="MoeA_linker/N"/>
</dbReference>
<comment type="pathway">
    <text evidence="2 7">Cofactor biosynthesis; molybdopterin biosynthesis.</text>
</comment>
<comment type="function">
    <text evidence="1 7">Catalyzes the insertion of molybdate into adenylated molybdopterin with the concomitant release of AMP.</text>
</comment>
<dbReference type="Pfam" id="PF03454">
    <property type="entry name" value="MoeA_C"/>
    <property type="match status" value="1"/>
</dbReference>
<dbReference type="PANTHER" id="PTHR10192">
    <property type="entry name" value="MOLYBDOPTERIN BIOSYNTHESIS PROTEIN"/>
    <property type="match status" value="1"/>
</dbReference>
<dbReference type="Gene3D" id="2.40.340.10">
    <property type="entry name" value="MoeA, C-terminal, domain IV"/>
    <property type="match status" value="1"/>
</dbReference>
<dbReference type="SUPFAM" id="SSF53218">
    <property type="entry name" value="Molybdenum cofactor biosynthesis proteins"/>
    <property type="match status" value="1"/>
</dbReference>
<dbReference type="CDD" id="cd00887">
    <property type="entry name" value="MoeA"/>
    <property type="match status" value="1"/>
</dbReference>
<dbReference type="InterPro" id="IPR005111">
    <property type="entry name" value="MoeA_C_domain_IV"/>
</dbReference>
<keyword evidence="7" id="KW-0808">Transferase</keyword>
<dbReference type="SUPFAM" id="SSF63867">
    <property type="entry name" value="MoeA C-terminal domain-like"/>
    <property type="match status" value="1"/>
</dbReference>